<gene>
    <name evidence="2" type="ORF">POM88_050071</name>
</gene>
<evidence type="ECO:0000259" key="1">
    <source>
        <dbReference type="Pfam" id="PF08646"/>
    </source>
</evidence>
<dbReference type="Proteomes" id="UP001237642">
    <property type="component" value="Unassembled WGS sequence"/>
</dbReference>
<dbReference type="InterPro" id="IPR012340">
    <property type="entry name" value="NA-bd_OB-fold"/>
</dbReference>
<evidence type="ECO:0000313" key="2">
    <source>
        <dbReference type="EMBL" id="KAK1356815.1"/>
    </source>
</evidence>
<dbReference type="AlphaFoldDB" id="A0AAD8GZE8"/>
<feature type="domain" description="Replication factor A C-terminal" evidence="1">
    <location>
        <begin position="178"/>
        <end position="290"/>
    </location>
</feature>
<accession>A0AAD8GZE8</accession>
<dbReference type="InterPro" id="IPR013955">
    <property type="entry name" value="Rep_factor-A_C"/>
</dbReference>
<evidence type="ECO:0000313" key="3">
    <source>
        <dbReference type="Proteomes" id="UP001237642"/>
    </source>
</evidence>
<dbReference type="Gene3D" id="2.40.50.140">
    <property type="entry name" value="Nucleic acid-binding proteins"/>
    <property type="match status" value="2"/>
</dbReference>
<organism evidence="2 3">
    <name type="scientific">Heracleum sosnowskyi</name>
    <dbReference type="NCBI Taxonomy" id="360622"/>
    <lineage>
        <taxon>Eukaryota</taxon>
        <taxon>Viridiplantae</taxon>
        <taxon>Streptophyta</taxon>
        <taxon>Embryophyta</taxon>
        <taxon>Tracheophyta</taxon>
        <taxon>Spermatophyta</taxon>
        <taxon>Magnoliopsida</taxon>
        <taxon>eudicotyledons</taxon>
        <taxon>Gunneridae</taxon>
        <taxon>Pentapetalae</taxon>
        <taxon>asterids</taxon>
        <taxon>campanulids</taxon>
        <taxon>Apiales</taxon>
        <taxon>Apiaceae</taxon>
        <taxon>Apioideae</taxon>
        <taxon>apioid superclade</taxon>
        <taxon>Tordylieae</taxon>
        <taxon>Tordyliinae</taxon>
        <taxon>Heracleum</taxon>
    </lineage>
</organism>
<dbReference type="PANTHER" id="PTHR47165:SF4">
    <property type="entry name" value="OS03G0429900 PROTEIN"/>
    <property type="match status" value="1"/>
</dbReference>
<protein>
    <recommendedName>
        <fullName evidence="1">Replication factor A C-terminal domain-containing protein</fullName>
    </recommendedName>
</protein>
<dbReference type="EMBL" id="JAUIZM010000011">
    <property type="protein sequence ID" value="KAK1356815.1"/>
    <property type="molecule type" value="Genomic_DNA"/>
</dbReference>
<reference evidence="2" key="2">
    <citation type="submission" date="2023-05" db="EMBL/GenBank/DDBJ databases">
        <authorList>
            <person name="Schelkunov M.I."/>
        </authorList>
    </citation>
    <scope>NUCLEOTIDE SEQUENCE</scope>
    <source>
        <strain evidence="2">Hsosn_3</strain>
        <tissue evidence="2">Leaf</tissue>
    </source>
</reference>
<proteinExistence type="predicted"/>
<dbReference type="PANTHER" id="PTHR47165">
    <property type="entry name" value="OS03G0429900 PROTEIN"/>
    <property type="match status" value="1"/>
</dbReference>
<sequence>MHKFEFVDLGDLFNLASTYVPKVNPEYATDIIGVVERFERLRPVDTKFGEKNIVKFKICDARNSHYVTAWSRMAETTDRLYQDDLQKPVIVILASVKLQTFNKSVQISILPSTKVYFNLEDNVVNEFRKRLNREGYVSNDTVVPTNSVSDSVHVIETVTLKELVEKTSTKYSKMNFMCSVKIKKVQTGDTWWYDCCPKCHEELNEFEGMFKCPNCKLTIPVTEKRYRIMIIAEDSTGVANVNLSDRVVKRLVGKSATNMVDELGEGVTKSSIPQLIMDVAEKDVTLNIAISDDNVLINSTLYNATDAYPSKNSKPSSSESVQKIEDNTLSSCGDNVELAICDRTPGSVKSCNKKIKLVR</sequence>
<dbReference type="Pfam" id="PF08646">
    <property type="entry name" value="Rep_fac-A_C"/>
    <property type="match status" value="1"/>
</dbReference>
<reference evidence="2" key="1">
    <citation type="submission" date="2023-02" db="EMBL/GenBank/DDBJ databases">
        <title>Genome of toxic invasive species Heracleum sosnowskyi carries increased number of genes despite the absence of recent whole-genome duplications.</title>
        <authorList>
            <person name="Schelkunov M."/>
            <person name="Shtratnikova V."/>
            <person name="Makarenko M."/>
            <person name="Klepikova A."/>
            <person name="Omelchenko D."/>
            <person name="Novikova G."/>
            <person name="Obukhova E."/>
            <person name="Bogdanov V."/>
            <person name="Penin A."/>
            <person name="Logacheva M."/>
        </authorList>
    </citation>
    <scope>NUCLEOTIDE SEQUENCE</scope>
    <source>
        <strain evidence="2">Hsosn_3</strain>
        <tissue evidence="2">Leaf</tissue>
    </source>
</reference>
<dbReference type="SUPFAM" id="SSF50249">
    <property type="entry name" value="Nucleic acid-binding proteins"/>
    <property type="match status" value="2"/>
</dbReference>
<name>A0AAD8GZE8_9APIA</name>
<comment type="caution">
    <text evidence="2">The sequence shown here is derived from an EMBL/GenBank/DDBJ whole genome shotgun (WGS) entry which is preliminary data.</text>
</comment>
<keyword evidence="3" id="KW-1185">Reference proteome</keyword>